<organism evidence="1 2">
    <name type="scientific">Ravibacter arvi</name>
    <dbReference type="NCBI Taxonomy" id="2051041"/>
    <lineage>
        <taxon>Bacteria</taxon>
        <taxon>Pseudomonadati</taxon>
        <taxon>Bacteroidota</taxon>
        <taxon>Cytophagia</taxon>
        <taxon>Cytophagales</taxon>
        <taxon>Spirosomataceae</taxon>
        <taxon>Ravibacter</taxon>
    </lineage>
</organism>
<keyword evidence="2" id="KW-1185">Reference proteome</keyword>
<protein>
    <recommendedName>
        <fullName evidence="3">Serine kinase</fullName>
    </recommendedName>
</protein>
<proteinExistence type="predicted"/>
<dbReference type="Proteomes" id="UP001501508">
    <property type="component" value="Unassembled WGS sequence"/>
</dbReference>
<name>A0ABP8MAS5_9BACT</name>
<reference evidence="2" key="1">
    <citation type="journal article" date="2019" name="Int. J. Syst. Evol. Microbiol.">
        <title>The Global Catalogue of Microorganisms (GCM) 10K type strain sequencing project: providing services to taxonomists for standard genome sequencing and annotation.</title>
        <authorList>
            <consortium name="The Broad Institute Genomics Platform"/>
            <consortium name="The Broad Institute Genome Sequencing Center for Infectious Disease"/>
            <person name="Wu L."/>
            <person name="Ma J."/>
        </authorList>
    </citation>
    <scope>NUCLEOTIDE SEQUENCE [LARGE SCALE GENOMIC DNA]</scope>
    <source>
        <strain evidence="2">JCM 31920</strain>
    </source>
</reference>
<dbReference type="InterPro" id="IPR027417">
    <property type="entry name" value="P-loop_NTPase"/>
</dbReference>
<sequence>MYRYRAFNLNFSSEVFLSECTAGTGEQDDFVIIQKKLTPPPLETTNLFRKGIVAQSIVDADGSLWLHWNGVATFHAVNGATLEVDVLTDVPDVLSLFTVSEAIGLILFQKGDFLLHASAVEIAGSGWIFIGNPGAGKSTTCAAFVTAGCPLLSDDLTAIRFDARGVPFIIPAYPQIKIWESSARGLGYQTDTLTPVTEGTNKFSLQPRKNFPVSPVPLERFIFISPSEQESGPFKPGNLPTELIRHFPLPNQLLNPENLKTFFKQSILCAKRIPGNKIPRPDGFEALNQWVTECLARKPLPLPQ</sequence>
<evidence type="ECO:0008006" key="3">
    <source>
        <dbReference type="Google" id="ProtNLM"/>
    </source>
</evidence>
<evidence type="ECO:0000313" key="2">
    <source>
        <dbReference type="Proteomes" id="UP001501508"/>
    </source>
</evidence>
<dbReference type="RefSeq" id="WP_345032979.1">
    <property type="nucleotide sequence ID" value="NZ_BAABEY010000036.1"/>
</dbReference>
<dbReference type="Gene3D" id="3.40.50.300">
    <property type="entry name" value="P-loop containing nucleotide triphosphate hydrolases"/>
    <property type="match status" value="1"/>
</dbReference>
<dbReference type="EMBL" id="BAABEY010000036">
    <property type="protein sequence ID" value="GAA4447562.1"/>
    <property type="molecule type" value="Genomic_DNA"/>
</dbReference>
<comment type="caution">
    <text evidence="1">The sequence shown here is derived from an EMBL/GenBank/DDBJ whole genome shotgun (WGS) entry which is preliminary data.</text>
</comment>
<dbReference type="SUPFAM" id="SSF53795">
    <property type="entry name" value="PEP carboxykinase-like"/>
    <property type="match status" value="1"/>
</dbReference>
<gene>
    <name evidence="1" type="ORF">GCM10023091_42680</name>
</gene>
<accession>A0ABP8MAS5</accession>
<evidence type="ECO:0000313" key="1">
    <source>
        <dbReference type="EMBL" id="GAA4447562.1"/>
    </source>
</evidence>